<evidence type="ECO:0000256" key="8">
    <source>
        <dbReference type="ARBA" id="ARBA00023288"/>
    </source>
</evidence>
<dbReference type="Gene3D" id="1.20.1600.10">
    <property type="entry name" value="Outer membrane efflux proteins (OEP)"/>
    <property type="match status" value="1"/>
</dbReference>
<reference evidence="10 11" key="1">
    <citation type="submission" date="2019-03" db="EMBL/GenBank/DDBJ databases">
        <title>Sapientia aquatica gen. nov., sp. nov., isolated from a crater lake.</title>
        <authorList>
            <person name="Felfoldi T."/>
            <person name="Szabo A."/>
            <person name="Toth E."/>
            <person name="Schumann P."/>
            <person name="Keki Z."/>
            <person name="Marialigeti K."/>
            <person name="Mathe I."/>
        </authorList>
    </citation>
    <scope>NUCLEOTIDE SEQUENCE [LARGE SCALE GENOMIC DNA]</scope>
    <source>
        <strain evidence="10 11">SA-152</strain>
    </source>
</reference>
<dbReference type="PROSITE" id="PS51257">
    <property type="entry name" value="PROKAR_LIPOPROTEIN"/>
    <property type="match status" value="1"/>
</dbReference>
<organism evidence="10 11">
    <name type="scientific">Sapientia aquatica</name>
    <dbReference type="NCBI Taxonomy" id="1549640"/>
    <lineage>
        <taxon>Bacteria</taxon>
        <taxon>Pseudomonadati</taxon>
        <taxon>Pseudomonadota</taxon>
        <taxon>Betaproteobacteria</taxon>
        <taxon>Burkholderiales</taxon>
        <taxon>Oxalobacteraceae</taxon>
        <taxon>Sapientia</taxon>
    </lineage>
</organism>
<evidence type="ECO:0000256" key="6">
    <source>
        <dbReference type="ARBA" id="ARBA00023136"/>
    </source>
</evidence>
<accession>A0A4R5W8D1</accession>
<keyword evidence="7 9" id="KW-0564">Palmitate</keyword>
<evidence type="ECO:0000256" key="1">
    <source>
        <dbReference type="ARBA" id="ARBA00004370"/>
    </source>
</evidence>
<dbReference type="OrthoDB" id="9770517at2"/>
<dbReference type="InterPro" id="IPR003423">
    <property type="entry name" value="OMP_efflux"/>
</dbReference>
<dbReference type="Proteomes" id="UP000294829">
    <property type="component" value="Unassembled WGS sequence"/>
</dbReference>
<dbReference type="Pfam" id="PF02321">
    <property type="entry name" value="OEP"/>
    <property type="match status" value="2"/>
</dbReference>
<feature type="signal peptide" evidence="9">
    <location>
        <begin position="1"/>
        <end position="19"/>
    </location>
</feature>
<dbReference type="SUPFAM" id="SSF56954">
    <property type="entry name" value="Outer membrane efflux proteins (OEP)"/>
    <property type="match status" value="1"/>
</dbReference>
<keyword evidence="6 9" id="KW-0472">Membrane</keyword>
<evidence type="ECO:0000256" key="5">
    <source>
        <dbReference type="ARBA" id="ARBA00022729"/>
    </source>
</evidence>
<dbReference type="EMBL" id="SMYL01000001">
    <property type="protein sequence ID" value="TDK68575.1"/>
    <property type="molecule type" value="Genomic_DNA"/>
</dbReference>
<keyword evidence="11" id="KW-1185">Reference proteome</keyword>
<dbReference type="RefSeq" id="WP_133325349.1">
    <property type="nucleotide sequence ID" value="NZ_SMYL01000001.1"/>
</dbReference>
<feature type="chain" id="PRO_5021037954" evidence="9">
    <location>
        <begin position="20"/>
        <end position="474"/>
    </location>
</feature>
<gene>
    <name evidence="10" type="ORF">E2I14_03270</name>
</gene>
<evidence type="ECO:0000256" key="7">
    <source>
        <dbReference type="ARBA" id="ARBA00023139"/>
    </source>
</evidence>
<evidence type="ECO:0000313" key="10">
    <source>
        <dbReference type="EMBL" id="TDK68575.1"/>
    </source>
</evidence>
<protein>
    <submittedName>
        <fullName evidence="10">Efflux transporter outer membrane subunit</fullName>
    </submittedName>
</protein>
<dbReference type="PANTHER" id="PTHR30203">
    <property type="entry name" value="OUTER MEMBRANE CATION EFFLUX PROTEIN"/>
    <property type="match status" value="1"/>
</dbReference>
<dbReference type="GO" id="GO:0005886">
    <property type="term" value="C:plasma membrane"/>
    <property type="evidence" value="ECO:0007669"/>
    <property type="project" value="UniProtKB-SubCell"/>
</dbReference>
<evidence type="ECO:0000256" key="2">
    <source>
        <dbReference type="ARBA" id="ARBA00007613"/>
    </source>
</evidence>
<proteinExistence type="inferred from homology"/>
<keyword evidence="3 9" id="KW-1134">Transmembrane beta strand</keyword>
<dbReference type="Gene3D" id="2.20.200.10">
    <property type="entry name" value="Outer membrane efflux proteins (OEP)"/>
    <property type="match status" value="1"/>
</dbReference>
<evidence type="ECO:0000256" key="4">
    <source>
        <dbReference type="ARBA" id="ARBA00022692"/>
    </source>
</evidence>
<evidence type="ECO:0000256" key="9">
    <source>
        <dbReference type="RuleBase" id="RU362097"/>
    </source>
</evidence>
<dbReference type="AlphaFoldDB" id="A0A4R5W8D1"/>
<comment type="caution">
    <text evidence="10">The sequence shown here is derived from an EMBL/GenBank/DDBJ whole genome shotgun (WGS) entry which is preliminary data.</text>
</comment>
<dbReference type="InterPro" id="IPR010131">
    <property type="entry name" value="MdtP/NodT-like"/>
</dbReference>
<name>A0A4R5W8D1_9BURK</name>
<sequence length="474" mass="51185">MKKHHLKRSSILLISLALAGCVNYSGISPQAVITSTDDLKLSSAAIQWPGAASWETLNDPVLTSLMEQALEKNPTIKLAKARLDKVAAIARATDASKLPTVGVAASVTPEHFTENYIYPPPFAGSVYSTNLLMLNAKYEFDFWGKNRAALDAALSNERAARAEIQSARLLIEASVAKSYFSLARAIEQKKILEATLAQREELLNVAHQRLNAGLDTEQDVQISRGSVPAIRAEIIKQEEQMSLSRNALAALIGKGPEATQNIVATLPSKVNMNVPDAIPAELIGRRADISAARDRALAASKQIDVTKTEFYPNINLTAFAGFSSLGFGHWLDGSSRDYAVGPAISLPIFDGGRLRADLSSKTAEYDMAVESYNQTLIEAVHDVADQISSLRSIAKLQKQQAEQQASAQAVFDLAQQREKAGLVSRITVLNAQSALLSQQSAEIELKTRAVDLTINLVRALGGGFNDQTTVSSFK</sequence>
<evidence type="ECO:0000256" key="3">
    <source>
        <dbReference type="ARBA" id="ARBA00022452"/>
    </source>
</evidence>
<dbReference type="NCBIfam" id="TIGR01845">
    <property type="entry name" value="outer_NodT"/>
    <property type="match status" value="1"/>
</dbReference>
<keyword evidence="8 9" id="KW-0449">Lipoprotein</keyword>
<comment type="subcellular location">
    <subcellularLocation>
        <location evidence="9">Cell membrane</location>
        <topology evidence="9">Lipid-anchor</topology>
    </subcellularLocation>
    <subcellularLocation>
        <location evidence="1">Membrane</location>
    </subcellularLocation>
</comment>
<comment type="similarity">
    <text evidence="2 9">Belongs to the outer membrane factor (OMF) (TC 1.B.17) family.</text>
</comment>
<dbReference type="GO" id="GO:0015562">
    <property type="term" value="F:efflux transmembrane transporter activity"/>
    <property type="evidence" value="ECO:0007669"/>
    <property type="project" value="InterPro"/>
</dbReference>
<keyword evidence="4 9" id="KW-0812">Transmembrane</keyword>
<keyword evidence="5 9" id="KW-0732">Signal</keyword>
<dbReference type="PANTHER" id="PTHR30203:SF20">
    <property type="entry name" value="MULTIDRUG RESISTANCE OUTER MEMBRANE PROTEIN MDTP-RELATED"/>
    <property type="match status" value="1"/>
</dbReference>
<evidence type="ECO:0000313" key="11">
    <source>
        <dbReference type="Proteomes" id="UP000294829"/>
    </source>
</evidence>